<name>C5KQA9_PERM5</name>
<accession>C5KQA9</accession>
<feature type="region of interest" description="Disordered" evidence="1">
    <location>
        <begin position="100"/>
        <end position="139"/>
    </location>
</feature>
<dbReference type="EMBL" id="GG675296">
    <property type="protein sequence ID" value="EER13331.1"/>
    <property type="molecule type" value="Genomic_DNA"/>
</dbReference>
<reference evidence="2 3" key="1">
    <citation type="submission" date="2008-07" db="EMBL/GenBank/DDBJ databases">
        <authorList>
            <person name="El-Sayed N."/>
            <person name="Caler E."/>
            <person name="Inman J."/>
            <person name="Amedeo P."/>
            <person name="Hass B."/>
            <person name="Wortman J."/>
        </authorList>
    </citation>
    <scope>NUCLEOTIDE SEQUENCE [LARGE SCALE GENOMIC DNA]</scope>
    <source>
        <strain evidence="3">ATCC 50983 / TXsc</strain>
    </source>
</reference>
<protein>
    <submittedName>
        <fullName evidence="2">Uncharacterized protein</fullName>
    </submittedName>
</protein>
<evidence type="ECO:0000313" key="3">
    <source>
        <dbReference type="Proteomes" id="UP000007800"/>
    </source>
</evidence>
<gene>
    <name evidence="2" type="ORF">Pmar_PMAR007134</name>
</gene>
<evidence type="ECO:0000256" key="1">
    <source>
        <dbReference type="SAM" id="MobiDB-lite"/>
    </source>
</evidence>
<dbReference type="OrthoDB" id="10467769at2759"/>
<evidence type="ECO:0000313" key="2">
    <source>
        <dbReference type="EMBL" id="EER13331.1"/>
    </source>
</evidence>
<dbReference type="GeneID" id="9041347"/>
<dbReference type="Proteomes" id="UP000007800">
    <property type="component" value="Unassembled WGS sequence"/>
</dbReference>
<organism evidence="3">
    <name type="scientific">Perkinsus marinus (strain ATCC 50983 / TXsc)</name>
    <dbReference type="NCBI Taxonomy" id="423536"/>
    <lineage>
        <taxon>Eukaryota</taxon>
        <taxon>Sar</taxon>
        <taxon>Alveolata</taxon>
        <taxon>Perkinsozoa</taxon>
        <taxon>Perkinsea</taxon>
        <taxon>Perkinsida</taxon>
        <taxon>Perkinsidae</taxon>
        <taxon>Perkinsus</taxon>
    </lineage>
</organism>
<dbReference type="AlphaFoldDB" id="C5KQA9"/>
<proteinExistence type="predicted"/>
<sequence>MGDIRFSFLFAPLWHRLAVYDIIMLRYEVTENIKMNLLAAAELDSTGDVREERSGGENRRHRGYWFNCIGLGQYELLLGGAECNEGGEYGLDGSSINIDGDSSWQQHEEDEERVSDRPMSTIVEGSVDSLADSLHRVER</sequence>
<dbReference type="InParanoid" id="C5KQA9"/>
<dbReference type="RefSeq" id="XP_002781536.1">
    <property type="nucleotide sequence ID" value="XM_002781490.1"/>
</dbReference>
<keyword evidence="3" id="KW-1185">Reference proteome</keyword>